<feature type="transmembrane region" description="Helical" evidence="7">
    <location>
        <begin position="7"/>
        <end position="25"/>
    </location>
</feature>
<accession>A0ABS5VX05</accession>
<feature type="transmembrane region" description="Helical" evidence="7">
    <location>
        <begin position="319"/>
        <end position="338"/>
    </location>
</feature>
<comment type="caution">
    <text evidence="9">The sequence shown here is derived from an EMBL/GenBank/DDBJ whole genome shotgun (WGS) entry which is preliminary data.</text>
</comment>
<reference evidence="9 10" key="1">
    <citation type="submission" date="2021-05" db="EMBL/GenBank/DDBJ databases">
        <title>A Polyphasic approach of four new species of the genus Ohtaekwangia: Ohtaekwangia histidinii sp. nov., Ohtaekwangia cretensis sp. nov., Ohtaekwangia indiensis sp. nov., Ohtaekwangia reichenbachii sp. nov. from diverse environment.</title>
        <authorList>
            <person name="Octaviana S."/>
        </authorList>
    </citation>
    <scope>NUCLEOTIDE SEQUENCE [LARGE SCALE GENOMIC DNA]</scope>
    <source>
        <strain evidence="9 10">PWU20</strain>
    </source>
</reference>
<evidence type="ECO:0000256" key="5">
    <source>
        <dbReference type="ARBA" id="ARBA00023065"/>
    </source>
</evidence>
<feature type="domain" description="Cation/H+ exchanger transmembrane" evidence="8">
    <location>
        <begin position="78"/>
        <end position="459"/>
    </location>
</feature>
<keyword evidence="3 7" id="KW-0812">Transmembrane</keyword>
<evidence type="ECO:0000259" key="8">
    <source>
        <dbReference type="Pfam" id="PF00999"/>
    </source>
</evidence>
<feature type="transmembrane region" description="Helical" evidence="7">
    <location>
        <begin position="98"/>
        <end position="117"/>
    </location>
</feature>
<dbReference type="InterPro" id="IPR050794">
    <property type="entry name" value="CPA2_transporter"/>
</dbReference>
<dbReference type="InterPro" id="IPR006153">
    <property type="entry name" value="Cation/H_exchanger_TM"/>
</dbReference>
<comment type="subcellular location">
    <subcellularLocation>
        <location evidence="1">Membrane</location>
        <topology evidence="1">Multi-pass membrane protein</topology>
    </subcellularLocation>
</comment>
<dbReference type="Gene3D" id="1.20.1530.20">
    <property type="match status" value="1"/>
</dbReference>
<gene>
    <name evidence="9" type="ORF">KK060_21400</name>
</gene>
<organism evidence="9 10">
    <name type="scientific">Chryseosolibacter indicus</name>
    <dbReference type="NCBI Taxonomy" id="2782351"/>
    <lineage>
        <taxon>Bacteria</taxon>
        <taxon>Pseudomonadati</taxon>
        <taxon>Bacteroidota</taxon>
        <taxon>Cytophagia</taxon>
        <taxon>Cytophagales</taxon>
        <taxon>Chryseotaleaceae</taxon>
        <taxon>Chryseosolibacter</taxon>
    </lineage>
</organism>
<feature type="transmembrane region" description="Helical" evidence="7">
    <location>
        <begin position="294"/>
        <end position="313"/>
    </location>
</feature>
<evidence type="ECO:0000256" key="6">
    <source>
        <dbReference type="ARBA" id="ARBA00023136"/>
    </source>
</evidence>
<name>A0ABS5VX05_9BACT</name>
<proteinExistence type="predicted"/>
<keyword evidence="5" id="KW-0406">Ion transport</keyword>
<feature type="transmembrane region" description="Helical" evidence="7">
    <location>
        <begin position="257"/>
        <end position="282"/>
    </location>
</feature>
<protein>
    <submittedName>
        <fullName evidence="9">Cation:proton antiporter</fullName>
    </submittedName>
</protein>
<evidence type="ECO:0000256" key="3">
    <source>
        <dbReference type="ARBA" id="ARBA00022692"/>
    </source>
</evidence>
<dbReference type="PANTHER" id="PTHR32468:SF0">
    <property type="entry name" value="K(+)_H(+) ANTIPORTER 1"/>
    <property type="match status" value="1"/>
</dbReference>
<feature type="transmembrane region" description="Helical" evidence="7">
    <location>
        <begin position="350"/>
        <end position="370"/>
    </location>
</feature>
<sequence length="729" mass="81148">MRLNKNLIFYLLMIIVFGGLMYWITQQGELLEPGKVQVEPVKPALDQSPFALFQESFSHNLTHPLALLILQIISIILVSRFFGFIFNKIGQPTVIGEIVAGIVLGPSLMGLFFPEVSEFLFAKASLPNLQFLSQVGLILFMFVIGMELDLKVLRNQAHDAVVISHASIVIPYFLGMSLAYFLYQNYAPGNISFLSFALFMGIAMSITAFPVLARVIQERDLSKTKLGSIAITCAAADDITAWCLLATVIAIVKAGTFVSAIFTIVLALGYVLLMVVVVQPVLKRIGNVYSDRETISKPIVAIAFLVLLASAYVAEIIGIHALFGAFLAGVIMPPNFNFRKIMTEKIEDVSLVLLLPLFFVFTGLRTQIGLLNETHLWMVCGWIILTAVAGKFGGSAIAARFVGQSWKDSLSLGALMNTRGLMELIVLNIGYDLGVLTPEVFAMMVLMALITTFMTGPALDLINYFYPDKKSSVSVVDKFYKILISFGPAIKGKKLLRLADQLTHKKTTEANITALHLTPSADINQKEAREYEKESFRLVKHEAENLGISIKTIYKATNDINKEITGEANKGKYDLLLVGGSQSVFSADVVGGKVKNYLEDTTCQVGVLVDKDFEVADRIVLMLQDFSDLFLISFAERFIQNNNAKIVLSDPNRLVKMNTIFRMAVEKVNNENPESIEVYESHDHTEEFFNRFNLMLISYSSWKHLNRRKNPWLAYSPTILILKPEGRLH</sequence>
<evidence type="ECO:0000313" key="9">
    <source>
        <dbReference type="EMBL" id="MBT1705861.1"/>
    </source>
</evidence>
<feature type="transmembrane region" description="Helical" evidence="7">
    <location>
        <begin position="129"/>
        <end position="148"/>
    </location>
</feature>
<evidence type="ECO:0000256" key="1">
    <source>
        <dbReference type="ARBA" id="ARBA00004141"/>
    </source>
</evidence>
<dbReference type="InterPro" id="IPR038770">
    <property type="entry name" value="Na+/solute_symporter_sf"/>
</dbReference>
<keyword evidence="10" id="KW-1185">Reference proteome</keyword>
<keyword evidence="2" id="KW-0813">Transport</keyword>
<evidence type="ECO:0000313" key="10">
    <source>
        <dbReference type="Proteomes" id="UP000772618"/>
    </source>
</evidence>
<dbReference type="Pfam" id="PF00999">
    <property type="entry name" value="Na_H_Exchanger"/>
    <property type="match status" value="1"/>
</dbReference>
<dbReference type="RefSeq" id="WP_254156123.1">
    <property type="nucleotide sequence ID" value="NZ_JAHESD010000070.1"/>
</dbReference>
<evidence type="ECO:0000256" key="2">
    <source>
        <dbReference type="ARBA" id="ARBA00022448"/>
    </source>
</evidence>
<keyword evidence="4 7" id="KW-1133">Transmembrane helix</keyword>
<feature type="transmembrane region" description="Helical" evidence="7">
    <location>
        <begin position="193"/>
        <end position="216"/>
    </location>
</feature>
<evidence type="ECO:0000256" key="7">
    <source>
        <dbReference type="SAM" id="Phobius"/>
    </source>
</evidence>
<feature type="transmembrane region" description="Helical" evidence="7">
    <location>
        <begin position="376"/>
        <end position="398"/>
    </location>
</feature>
<dbReference type="Proteomes" id="UP000772618">
    <property type="component" value="Unassembled WGS sequence"/>
</dbReference>
<feature type="transmembrane region" description="Helical" evidence="7">
    <location>
        <begin position="65"/>
        <end position="86"/>
    </location>
</feature>
<evidence type="ECO:0000256" key="4">
    <source>
        <dbReference type="ARBA" id="ARBA00022989"/>
    </source>
</evidence>
<dbReference type="PANTHER" id="PTHR32468">
    <property type="entry name" value="CATION/H + ANTIPORTER"/>
    <property type="match status" value="1"/>
</dbReference>
<feature type="transmembrane region" description="Helical" evidence="7">
    <location>
        <begin position="160"/>
        <end position="181"/>
    </location>
</feature>
<keyword evidence="6 7" id="KW-0472">Membrane</keyword>
<dbReference type="EMBL" id="JAHESD010000070">
    <property type="protein sequence ID" value="MBT1705861.1"/>
    <property type="molecule type" value="Genomic_DNA"/>
</dbReference>
<feature type="transmembrane region" description="Helical" evidence="7">
    <location>
        <begin position="228"/>
        <end position="251"/>
    </location>
</feature>